<dbReference type="InterPro" id="IPR036397">
    <property type="entry name" value="RNaseH_sf"/>
</dbReference>
<protein>
    <recommendedName>
        <fullName evidence="4">Transposase Tc1-like domain-containing protein</fullName>
    </recommendedName>
</protein>
<dbReference type="OrthoDB" id="5278911at2759"/>
<dbReference type="InParanoid" id="A0A3N4KAG8"/>
<accession>A0A3N4KAG8</accession>
<dbReference type="STRING" id="1392247.A0A3N4KAG8"/>
<gene>
    <name evidence="2" type="ORF">P167DRAFT_579187</name>
</gene>
<evidence type="ECO:0000313" key="3">
    <source>
        <dbReference type="Proteomes" id="UP000277580"/>
    </source>
</evidence>
<evidence type="ECO:0000313" key="2">
    <source>
        <dbReference type="EMBL" id="RPB07500.1"/>
    </source>
</evidence>
<feature type="region of interest" description="Disordered" evidence="1">
    <location>
        <begin position="252"/>
        <end position="272"/>
    </location>
</feature>
<dbReference type="AlphaFoldDB" id="A0A3N4KAG8"/>
<dbReference type="EMBL" id="ML119181">
    <property type="protein sequence ID" value="RPB07500.1"/>
    <property type="molecule type" value="Genomic_DNA"/>
</dbReference>
<dbReference type="Gene3D" id="3.30.420.10">
    <property type="entry name" value="Ribonuclease H-like superfamily/Ribonuclease H"/>
    <property type="match status" value="1"/>
</dbReference>
<name>A0A3N4KAG8_9PEZI</name>
<sequence>MSWTEISKLLMVHPETARLICKRARENAPGEKTTRDLYTALEGQKRPGKPEIIPPESQVSTRLKEVALQDQEHREKKWVDIADEVGIVASRTTIERVMHNQHHLGRFNSIVKPPLDRKNKEKRLELVDRAIGIPANCWIFSDECFIEVNAQSKNRHGRITRPVGSNPYDYAHHRVKEPAGAKFMIWSCISFGYRGPLFIWEKETNEERQFYDDIVNRENNEKKERQITQQRLATQPGTEEYRILSDINEHIKQLDQASPLPSSRSRQKRRAE</sequence>
<evidence type="ECO:0008006" key="4">
    <source>
        <dbReference type="Google" id="ProtNLM"/>
    </source>
</evidence>
<organism evidence="2 3">
    <name type="scientific">Morchella conica CCBAS932</name>
    <dbReference type="NCBI Taxonomy" id="1392247"/>
    <lineage>
        <taxon>Eukaryota</taxon>
        <taxon>Fungi</taxon>
        <taxon>Dikarya</taxon>
        <taxon>Ascomycota</taxon>
        <taxon>Pezizomycotina</taxon>
        <taxon>Pezizomycetes</taxon>
        <taxon>Pezizales</taxon>
        <taxon>Morchellaceae</taxon>
        <taxon>Morchella</taxon>
    </lineage>
</organism>
<reference evidence="2 3" key="1">
    <citation type="journal article" date="2018" name="Nat. Ecol. Evol.">
        <title>Pezizomycetes genomes reveal the molecular basis of ectomycorrhizal truffle lifestyle.</title>
        <authorList>
            <person name="Murat C."/>
            <person name="Payen T."/>
            <person name="Noel B."/>
            <person name="Kuo A."/>
            <person name="Morin E."/>
            <person name="Chen J."/>
            <person name="Kohler A."/>
            <person name="Krizsan K."/>
            <person name="Balestrini R."/>
            <person name="Da Silva C."/>
            <person name="Montanini B."/>
            <person name="Hainaut M."/>
            <person name="Levati E."/>
            <person name="Barry K.W."/>
            <person name="Belfiori B."/>
            <person name="Cichocki N."/>
            <person name="Clum A."/>
            <person name="Dockter R.B."/>
            <person name="Fauchery L."/>
            <person name="Guy J."/>
            <person name="Iotti M."/>
            <person name="Le Tacon F."/>
            <person name="Lindquist E.A."/>
            <person name="Lipzen A."/>
            <person name="Malagnac F."/>
            <person name="Mello A."/>
            <person name="Molinier V."/>
            <person name="Miyauchi S."/>
            <person name="Poulain J."/>
            <person name="Riccioni C."/>
            <person name="Rubini A."/>
            <person name="Sitrit Y."/>
            <person name="Splivallo R."/>
            <person name="Traeger S."/>
            <person name="Wang M."/>
            <person name="Zifcakova L."/>
            <person name="Wipf D."/>
            <person name="Zambonelli A."/>
            <person name="Paolocci F."/>
            <person name="Nowrousian M."/>
            <person name="Ottonello S."/>
            <person name="Baldrian P."/>
            <person name="Spatafora J.W."/>
            <person name="Henrissat B."/>
            <person name="Nagy L.G."/>
            <person name="Aury J.M."/>
            <person name="Wincker P."/>
            <person name="Grigoriev I.V."/>
            <person name="Bonfante P."/>
            <person name="Martin F.M."/>
        </authorList>
    </citation>
    <scope>NUCLEOTIDE SEQUENCE [LARGE SCALE GENOMIC DNA]</scope>
    <source>
        <strain evidence="2 3">CCBAS932</strain>
    </source>
</reference>
<evidence type="ECO:0000256" key="1">
    <source>
        <dbReference type="SAM" id="MobiDB-lite"/>
    </source>
</evidence>
<feature type="compositionally biased region" description="Polar residues" evidence="1">
    <location>
        <begin position="255"/>
        <end position="264"/>
    </location>
</feature>
<proteinExistence type="predicted"/>
<dbReference type="Proteomes" id="UP000277580">
    <property type="component" value="Unassembled WGS sequence"/>
</dbReference>
<dbReference type="GO" id="GO:0003676">
    <property type="term" value="F:nucleic acid binding"/>
    <property type="evidence" value="ECO:0007669"/>
    <property type="project" value="InterPro"/>
</dbReference>
<keyword evidence="3" id="KW-1185">Reference proteome</keyword>